<evidence type="ECO:0000313" key="1">
    <source>
        <dbReference type="Ensembl" id="ENSSLUP00000055609.1"/>
    </source>
</evidence>
<accession>A0A8D0APJ5</accession>
<proteinExistence type="predicted"/>
<dbReference type="Proteomes" id="UP000694568">
    <property type="component" value="Unplaced"/>
</dbReference>
<reference evidence="1" key="1">
    <citation type="submission" date="2025-08" db="UniProtKB">
        <authorList>
            <consortium name="Ensembl"/>
        </authorList>
    </citation>
    <scope>IDENTIFICATION</scope>
</reference>
<dbReference type="Ensembl" id="ENSSLUT00000057225.1">
    <property type="protein sequence ID" value="ENSSLUP00000055609.1"/>
    <property type="gene ID" value="ENSSLUG00000023980.1"/>
</dbReference>
<dbReference type="InterPro" id="IPR009079">
    <property type="entry name" value="4_helix_cytokine-like_core"/>
</dbReference>
<keyword evidence="2" id="KW-1185">Reference proteome</keyword>
<dbReference type="SUPFAM" id="SSF47266">
    <property type="entry name" value="4-helical cytokines"/>
    <property type="match status" value="1"/>
</dbReference>
<dbReference type="Gene3D" id="1.20.1250.10">
    <property type="match status" value="1"/>
</dbReference>
<protein>
    <submittedName>
        <fullName evidence="1">Interleukin-12 subunit alpha-like</fullName>
    </submittedName>
</protein>
<gene>
    <name evidence="1" type="primary">LOC116037408</name>
</gene>
<organism evidence="1 2">
    <name type="scientific">Sander lucioperca</name>
    <name type="common">Pike-perch</name>
    <name type="synonym">Perca lucioperca</name>
    <dbReference type="NCBI Taxonomy" id="283035"/>
    <lineage>
        <taxon>Eukaryota</taxon>
        <taxon>Metazoa</taxon>
        <taxon>Chordata</taxon>
        <taxon>Craniata</taxon>
        <taxon>Vertebrata</taxon>
        <taxon>Euteleostomi</taxon>
        <taxon>Actinopterygii</taxon>
        <taxon>Neopterygii</taxon>
        <taxon>Teleostei</taxon>
        <taxon>Neoteleostei</taxon>
        <taxon>Acanthomorphata</taxon>
        <taxon>Eupercaria</taxon>
        <taxon>Perciformes</taxon>
        <taxon>Percoidei</taxon>
        <taxon>Percidae</taxon>
        <taxon>Luciopercinae</taxon>
        <taxon>Sander</taxon>
    </lineage>
</organism>
<name>A0A8D0APJ5_SANLU</name>
<dbReference type="AlphaFoldDB" id="A0A8D0APJ5"/>
<sequence>AFTLHSLEMSTMNNLLRDLYFFSFFSDFTPALLLLVLTCAQVSQSVPVMSKEPLTDSCVIHAQTLLKNVTHALTQITLFSAIDCPEQSVELNMKTNTPSVCAPKGSICSGITKSEFDQDSCLTNIAEDLHHYYTFLSAQPDPDGLLAPTVLSLRELMEAAADRLSTYDERLKLCKVLKGFQLRSITINRGIGYMKSGEDAN</sequence>
<dbReference type="GeneTree" id="ENSGT00390000016906"/>
<evidence type="ECO:0000313" key="2">
    <source>
        <dbReference type="Proteomes" id="UP000694568"/>
    </source>
</evidence>
<reference evidence="1" key="2">
    <citation type="submission" date="2025-09" db="UniProtKB">
        <authorList>
            <consortium name="Ensembl"/>
        </authorList>
    </citation>
    <scope>IDENTIFICATION</scope>
</reference>